<dbReference type="GO" id="GO:0009228">
    <property type="term" value="P:thiamine biosynthetic process"/>
    <property type="evidence" value="ECO:0007669"/>
    <property type="project" value="InterPro"/>
</dbReference>
<comment type="caution">
    <text evidence="2">The sequence shown here is derived from an EMBL/GenBank/DDBJ whole genome shotgun (WGS) entry which is preliminary data.</text>
</comment>
<dbReference type="Pfam" id="PF00586">
    <property type="entry name" value="AIRS"/>
    <property type="match status" value="1"/>
</dbReference>
<feature type="domain" description="PurM-like N-terminal" evidence="1">
    <location>
        <begin position="24"/>
        <end position="135"/>
    </location>
</feature>
<dbReference type="Proteomes" id="UP000625711">
    <property type="component" value="Unassembled WGS sequence"/>
</dbReference>
<organism evidence="2 3">
    <name type="scientific">Rhynchophorus ferrugineus</name>
    <name type="common">Red palm weevil</name>
    <name type="synonym">Curculio ferrugineus</name>
    <dbReference type="NCBI Taxonomy" id="354439"/>
    <lineage>
        <taxon>Eukaryota</taxon>
        <taxon>Metazoa</taxon>
        <taxon>Ecdysozoa</taxon>
        <taxon>Arthropoda</taxon>
        <taxon>Hexapoda</taxon>
        <taxon>Insecta</taxon>
        <taxon>Pterygota</taxon>
        <taxon>Neoptera</taxon>
        <taxon>Endopterygota</taxon>
        <taxon>Coleoptera</taxon>
        <taxon>Polyphaga</taxon>
        <taxon>Cucujiformia</taxon>
        <taxon>Curculionidae</taxon>
        <taxon>Dryophthorinae</taxon>
        <taxon>Rhynchophorus</taxon>
    </lineage>
</organism>
<dbReference type="GO" id="GO:0009030">
    <property type="term" value="F:thiamine-phosphate kinase activity"/>
    <property type="evidence" value="ECO:0007669"/>
    <property type="project" value="InterPro"/>
</dbReference>
<dbReference type="InterPro" id="IPR036921">
    <property type="entry name" value="PurM-like_N_sf"/>
</dbReference>
<reference evidence="2" key="1">
    <citation type="submission" date="2020-08" db="EMBL/GenBank/DDBJ databases">
        <title>Genome sequencing and assembly of the red palm weevil Rhynchophorus ferrugineus.</title>
        <authorList>
            <person name="Dias G.B."/>
            <person name="Bergman C.M."/>
            <person name="Manee M."/>
        </authorList>
    </citation>
    <scope>NUCLEOTIDE SEQUENCE</scope>
    <source>
        <strain evidence="2">AA-2017</strain>
        <tissue evidence="2">Whole larva</tissue>
    </source>
</reference>
<proteinExistence type="predicted"/>
<accession>A0A834IAM7</accession>
<evidence type="ECO:0000313" key="3">
    <source>
        <dbReference type="Proteomes" id="UP000625711"/>
    </source>
</evidence>
<dbReference type="Gene3D" id="3.30.1330.10">
    <property type="entry name" value="PurM-like, N-terminal domain"/>
    <property type="match status" value="1"/>
</dbReference>
<dbReference type="SUPFAM" id="SSF55326">
    <property type="entry name" value="PurM N-terminal domain-like"/>
    <property type="match status" value="1"/>
</dbReference>
<evidence type="ECO:0000313" key="2">
    <source>
        <dbReference type="EMBL" id="KAF7277637.1"/>
    </source>
</evidence>
<gene>
    <name evidence="2" type="ORF">GWI33_002950</name>
</gene>
<sequence>MAEFSIIEHYFQSLTAQDINVGIGDDCAILSPPIGMQLVSCVDTLVAGRHFPIETPPHAIGWKSVAVNLSDLAAMGAKPHSILLALSLPNIDENWLGEFSRGIAECCQHYGVQLIGGDTTQSPILTISITALGWVSTGQAILRSG</sequence>
<feature type="non-terminal residue" evidence="2">
    <location>
        <position position="145"/>
    </location>
</feature>
<dbReference type="InterPro" id="IPR006283">
    <property type="entry name" value="ThiL-like"/>
</dbReference>
<protein>
    <recommendedName>
        <fullName evidence="1">PurM-like N-terminal domain-containing protein</fullName>
    </recommendedName>
</protein>
<keyword evidence="3" id="KW-1185">Reference proteome</keyword>
<dbReference type="EMBL" id="JAACXV010000549">
    <property type="protein sequence ID" value="KAF7277637.1"/>
    <property type="molecule type" value="Genomic_DNA"/>
</dbReference>
<dbReference type="CDD" id="cd02194">
    <property type="entry name" value="ThiL"/>
    <property type="match status" value="1"/>
</dbReference>
<dbReference type="AlphaFoldDB" id="A0A834IAM7"/>
<dbReference type="OrthoDB" id="10266366at2759"/>
<dbReference type="InterPro" id="IPR016188">
    <property type="entry name" value="PurM-like_N"/>
</dbReference>
<evidence type="ECO:0000259" key="1">
    <source>
        <dbReference type="Pfam" id="PF00586"/>
    </source>
</evidence>
<dbReference type="PANTHER" id="PTHR30270:SF0">
    <property type="entry name" value="THIAMINE-MONOPHOSPHATE KINASE"/>
    <property type="match status" value="1"/>
</dbReference>
<name>A0A834IAM7_RHYFE</name>
<dbReference type="PANTHER" id="PTHR30270">
    <property type="entry name" value="THIAMINE-MONOPHOSPHATE KINASE"/>
    <property type="match status" value="1"/>
</dbReference>